<dbReference type="PIRSF" id="PIRSF006305">
    <property type="entry name" value="Maf"/>
    <property type="match status" value="1"/>
</dbReference>
<comment type="cofactor">
    <cofactor evidence="1">
        <name>a divalent metal cation</name>
        <dbReference type="ChEBI" id="CHEBI:60240"/>
    </cofactor>
</comment>
<reference evidence="3" key="1">
    <citation type="submission" date="2018-05" db="EMBL/GenBank/DDBJ databases">
        <authorList>
            <person name="Lanie J.A."/>
            <person name="Ng W.-L."/>
            <person name="Kazmierczak K.M."/>
            <person name="Andrzejewski T.M."/>
            <person name="Davidsen T.M."/>
            <person name="Wayne K.J."/>
            <person name="Tettelin H."/>
            <person name="Glass J.I."/>
            <person name="Rusch D."/>
            <person name="Podicherti R."/>
            <person name="Tsui H.-C.T."/>
            <person name="Winkler M.E."/>
        </authorList>
    </citation>
    <scope>NUCLEOTIDE SEQUENCE</scope>
</reference>
<dbReference type="GO" id="GO:0047429">
    <property type="term" value="F:nucleoside triphosphate diphosphatase activity"/>
    <property type="evidence" value="ECO:0007669"/>
    <property type="project" value="InterPro"/>
</dbReference>
<name>A0A382JUW7_9ZZZZ</name>
<keyword evidence="2" id="KW-0378">Hydrolase</keyword>
<dbReference type="CDD" id="cd00555">
    <property type="entry name" value="Maf"/>
    <property type="match status" value="1"/>
</dbReference>
<protein>
    <recommendedName>
        <fullName evidence="4">Septum formation protein Maf</fullName>
    </recommendedName>
</protein>
<dbReference type="InterPro" id="IPR029001">
    <property type="entry name" value="ITPase-like_fam"/>
</dbReference>
<dbReference type="PANTHER" id="PTHR43213:SF5">
    <property type="entry name" value="BIFUNCTIONAL DTTP_UTP PYROPHOSPHATASE_METHYLTRANSFERASE PROTEIN-RELATED"/>
    <property type="match status" value="1"/>
</dbReference>
<proteinExistence type="inferred from homology"/>
<dbReference type="EMBL" id="UINC01076601">
    <property type="protein sequence ID" value="SVC15920.1"/>
    <property type="molecule type" value="Genomic_DNA"/>
</dbReference>
<dbReference type="Gene3D" id="3.90.950.10">
    <property type="match status" value="1"/>
</dbReference>
<evidence type="ECO:0000256" key="2">
    <source>
        <dbReference type="ARBA" id="ARBA00022801"/>
    </source>
</evidence>
<dbReference type="InterPro" id="IPR003697">
    <property type="entry name" value="Maf-like"/>
</dbReference>
<evidence type="ECO:0000256" key="1">
    <source>
        <dbReference type="ARBA" id="ARBA00001968"/>
    </source>
</evidence>
<dbReference type="Pfam" id="PF02545">
    <property type="entry name" value="Maf"/>
    <property type="match status" value="1"/>
</dbReference>
<accession>A0A382JUW7</accession>
<organism evidence="3">
    <name type="scientific">marine metagenome</name>
    <dbReference type="NCBI Taxonomy" id="408172"/>
    <lineage>
        <taxon>unclassified sequences</taxon>
        <taxon>metagenomes</taxon>
        <taxon>ecological metagenomes</taxon>
    </lineage>
</organism>
<gene>
    <name evidence="3" type="ORF">METZ01_LOCUS268774</name>
</gene>
<dbReference type="SUPFAM" id="SSF52972">
    <property type="entry name" value="ITPase-like"/>
    <property type="match status" value="1"/>
</dbReference>
<evidence type="ECO:0008006" key="4">
    <source>
        <dbReference type="Google" id="ProtNLM"/>
    </source>
</evidence>
<dbReference type="NCBIfam" id="TIGR00172">
    <property type="entry name" value="maf"/>
    <property type="match status" value="1"/>
</dbReference>
<evidence type="ECO:0000313" key="3">
    <source>
        <dbReference type="EMBL" id="SVC15920.1"/>
    </source>
</evidence>
<dbReference type="AlphaFoldDB" id="A0A382JUW7"/>
<dbReference type="PANTHER" id="PTHR43213">
    <property type="entry name" value="BIFUNCTIONAL DTTP/UTP PYROPHOSPHATASE/METHYLTRANSFERASE PROTEIN-RELATED"/>
    <property type="match status" value="1"/>
</dbReference>
<dbReference type="HAMAP" id="MF_00528">
    <property type="entry name" value="Maf"/>
    <property type="match status" value="1"/>
</dbReference>
<sequence length="213" mass="23927">MNYHPDRIFDQHRPLCLASSSPRRKDLLEHFGLEFFTLLPETDESRKDGEGAEPFVRRVAVEKARKIFQDSTKFPDQTIILSGDTIVLLEGDILGKPKEEQEARKMIEQLSGKTHQVSTAYAVLDTSNGEELIHHVSTQVTFRDLDANLKEWYLALGEGLDKAGAYSIQGHGSFLVTGIEGSFNNVVGFPIEQVLETLLRRGWISLRSSKKNG</sequence>